<feature type="modified residue" description="N6-(pyridoxal phosphate)lysine" evidence="11">
    <location>
        <position position="200"/>
    </location>
</feature>
<dbReference type="PANTHER" id="PTHR43247:SF1">
    <property type="entry name" value="PHOSPHOSERINE AMINOTRANSFERASE"/>
    <property type="match status" value="1"/>
</dbReference>
<evidence type="ECO:0000256" key="9">
    <source>
        <dbReference type="ARBA" id="ARBA00047630"/>
    </source>
</evidence>
<dbReference type="NCBIfam" id="TIGR01364">
    <property type="entry name" value="serC_1"/>
    <property type="match status" value="1"/>
</dbReference>
<dbReference type="PIRSF" id="PIRSF000525">
    <property type="entry name" value="SerC"/>
    <property type="match status" value="1"/>
</dbReference>
<evidence type="ECO:0000256" key="10">
    <source>
        <dbReference type="ARBA" id="ARBA00049007"/>
    </source>
</evidence>
<dbReference type="HAMAP" id="MF_00160">
    <property type="entry name" value="SerC_aminotrans_5"/>
    <property type="match status" value="1"/>
</dbReference>
<evidence type="ECO:0000313" key="14">
    <source>
        <dbReference type="EMBL" id="MFC3660999.1"/>
    </source>
</evidence>
<dbReference type="InterPro" id="IPR000192">
    <property type="entry name" value="Aminotrans_V_dom"/>
</dbReference>
<dbReference type="InterPro" id="IPR015422">
    <property type="entry name" value="PyrdxlP-dep_Trfase_small"/>
</dbReference>
<dbReference type="EMBL" id="JBHRYF010000009">
    <property type="protein sequence ID" value="MFC3660999.1"/>
    <property type="molecule type" value="Genomic_DNA"/>
</dbReference>
<feature type="binding site" evidence="11">
    <location>
        <position position="199"/>
    </location>
    <ligand>
        <name>pyridoxal 5'-phosphate</name>
        <dbReference type="ChEBI" id="CHEBI:597326"/>
    </ligand>
</feature>
<feature type="binding site" evidence="11">
    <location>
        <position position="176"/>
    </location>
    <ligand>
        <name>pyridoxal 5'-phosphate</name>
        <dbReference type="ChEBI" id="CHEBI:597326"/>
    </ligand>
</feature>
<evidence type="ECO:0000259" key="13">
    <source>
        <dbReference type="Pfam" id="PF00266"/>
    </source>
</evidence>
<comment type="similarity">
    <text evidence="2 11">Belongs to the class-V pyridoxal-phosphate-dependent aminotransferase family. SerC subfamily.</text>
</comment>
<feature type="binding site" evidence="11">
    <location>
        <begin position="241"/>
        <end position="242"/>
    </location>
    <ligand>
        <name>pyridoxal 5'-phosphate</name>
        <dbReference type="ChEBI" id="CHEBI:597326"/>
    </ligand>
</feature>
<comment type="pathway">
    <text evidence="11">Cofactor biosynthesis; pyridoxine 5'-phosphate biosynthesis; pyridoxine 5'-phosphate from D-erythrose 4-phosphate: step 3/5.</text>
</comment>
<keyword evidence="15" id="KW-1185">Reference proteome</keyword>
<sequence length="365" mass="39335">MSRAYNFAAGPAALPEPVLRQAQAELLEWNGARASIAEISHRSPEFMQVAAEAEADLRTLLSVPDDYAVLFLPGGATTQQALIALNFAACGQTADYVVSGHWGKVAVKQAQAYVAANVAASGEANGFRDIPAAAQWRLSPDAAYVHLTANETIHGVEFRPEWGEIPDTGTVPVFADFSSSIASEPLDVSRYGLVYAGAQKNLGPVGVTVVIVRRDLLERAGQPRAEIFNYAAHAKAGSMLNTPPSYNWYLAGLVFKWMLAEGGVEEFARRSAEKARLLYAAIDGSDGFYRNEVAASVRSRMNVPFFLHDEALTSAFLAQADEAGLLALKGHRVLGGIRASIYNAMPVDGVRALVDFMQDFRTRQG</sequence>
<gene>
    <name evidence="11 14" type="primary">serC</name>
    <name evidence="14" type="ORF">ACFOM9_13070</name>
</gene>
<dbReference type="Gene3D" id="3.40.640.10">
    <property type="entry name" value="Type I PLP-dependent aspartate aminotransferase-like (Major domain)"/>
    <property type="match status" value="1"/>
</dbReference>
<evidence type="ECO:0000256" key="2">
    <source>
        <dbReference type="ARBA" id="ARBA00006904"/>
    </source>
</evidence>
<dbReference type="InterPro" id="IPR015421">
    <property type="entry name" value="PyrdxlP-dep_Trfase_major"/>
</dbReference>
<feature type="binding site" evidence="11">
    <location>
        <position position="102"/>
    </location>
    <ligand>
        <name>pyridoxal 5'-phosphate</name>
        <dbReference type="ChEBI" id="CHEBI:597326"/>
    </ligand>
</feature>
<evidence type="ECO:0000256" key="11">
    <source>
        <dbReference type="HAMAP-Rule" id="MF_00160"/>
    </source>
</evidence>
<keyword evidence="4 11" id="KW-0028">Amino-acid biosynthesis</keyword>
<feature type="binding site" evidence="11">
    <location>
        <position position="152"/>
    </location>
    <ligand>
        <name>pyridoxal 5'-phosphate</name>
        <dbReference type="ChEBI" id="CHEBI:597326"/>
    </ligand>
</feature>
<dbReference type="Gene3D" id="3.90.1150.10">
    <property type="entry name" value="Aspartate Aminotransferase, domain 1"/>
    <property type="match status" value="1"/>
</dbReference>
<keyword evidence="11" id="KW-0963">Cytoplasm</keyword>
<evidence type="ECO:0000256" key="1">
    <source>
        <dbReference type="ARBA" id="ARBA00005099"/>
    </source>
</evidence>
<dbReference type="InterPro" id="IPR020578">
    <property type="entry name" value="Aminotrans_V_PyrdxlP_BS"/>
</dbReference>
<protein>
    <recommendedName>
        <fullName evidence="11">Phosphoserine aminotransferase</fullName>
        <ecNumber evidence="11">2.6.1.52</ecNumber>
    </recommendedName>
    <alternativeName>
        <fullName evidence="11">Phosphohydroxythreonine aminotransferase</fullName>
        <shortName evidence="11">PSAT</shortName>
    </alternativeName>
</protein>
<proteinExistence type="inferred from homology"/>
<dbReference type="SUPFAM" id="SSF53383">
    <property type="entry name" value="PLP-dependent transferases"/>
    <property type="match status" value="1"/>
</dbReference>
<dbReference type="Proteomes" id="UP001595724">
    <property type="component" value="Unassembled WGS sequence"/>
</dbReference>
<evidence type="ECO:0000256" key="7">
    <source>
        <dbReference type="ARBA" id="ARBA00023096"/>
    </source>
</evidence>
<dbReference type="GO" id="GO:0004648">
    <property type="term" value="F:O-phospho-L-serine:2-oxoglutarate aminotransferase activity"/>
    <property type="evidence" value="ECO:0007669"/>
    <property type="project" value="UniProtKB-EC"/>
</dbReference>
<evidence type="ECO:0000256" key="12">
    <source>
        <dbReference type="RuleBase" id="RU004505"/>
    </source>
</evidence>
<comment type="catalytic activity">
    <reaction evidence="10 11 12">
        <text>O-phospho-L-serine + 2-oxoglutarate = 3-phosphooxypyruvate + L-glutamate</text>
        <dbReference type="Rhea" id="RHEA:14329"/>
        <dbReference type="ChEBI" id="CHEBI:16810"/>
        <dbReference type="ChEBI" id="CHEBI:18110"/>
        <dbReference type="ChEBI" id="CHEBI:29985"/>
        <dbReference type="ChEBI" id="CHEBI:57524"/>
        <dbReference type="EC" id="2.6.1.52"/>
    </reaction>
</comment>
<dbReference type="InterPro" id="IPR022278">
    <property type="entry name" value="Pser_aminoTfrase"/>
</dbReference>
<evidence type="ECO:0000256" key="8">
    <source>
        <dbReference type="ARBA" id="ARBA00023299"/>
    </source>
</evidence>
<reference evidence="15" key="1">
    <citation type="journal article" date="2019" name="Int. J. Syst. Evol. Microbiol.">
        <title>The Global Catalogue of Microorganisms (GCM) 10K type strain sequencing project: providing services to taxonomists for standard genome sequencing and annotation.</title>
        <authorList>
            <consortium name="The Broad Institute Genomics Platform"/>
            <consortium name="The Broad Institute Genome Sequencing Center for Infectious Disease"/>
            <person name="Wu L."/>
            <person name="Ma J."/>
        </authorList>
    </citation>
    <scope>NUCLEOTIDE SEQUENCE [LARGE SCALE GENOMIC DNA]</scope>
    <source>
        <strain evidence="15">KCTC 42211</strain>
    </source>
</reference>
<dbReference type="Pfam" id="PF00266">
    <property type="entry name" value="Aminotran_5"/>
    <property type="match status" value="1"/>
</dbReference>
<evidence type="ECO:0000256" key="6">
    <source>
        <dbReference type="ARBA" id="ARBA00022898"/>
    </source>
</evidence>
<feature type="binding site" evidence="11">
    <location>
        <position position="42"/>
    </location>
    <ligand>
        <name>L-glutamate</name>
        <dbReference type="ChEBI" id="CHEBI:29985"/>
    </ligand>
</feature>
<keyword evidence="5 11" id="KW-0808">Transferase</keyword>
<comment type="caution">
    <text evidence="14">The sequence shown here is derived from an EMBL/GenBank/DDBJ whole genome shotgun (WGS) entry which is preliminary data.</text>
</comment>
<feature type="domain" description="Aminotransferase class V" evidence="13">
    <location>
        <begin position="5"/>
        <end position="353"/>
    </location>
</feature>
<dbReference type="RefSeq" id="WP_386711573.1">
    <property type="nucleotide sequence ID" value="NZ_JBHRYF010000009.1"/>
</dbReference>
<comment type="caution">
    <text evidence="11">Lacks conserved residue(s) required for the propagation of feature annotation.</text>
</comment>
<name>A0ABV7UVF1_9GAMM</name>
<accession>A0ABV7UVF1</accession>
<feature type="binding site" evidence="11">
    <location>
        <begin position="76"/>
        <end position="77"/>
    </location>
    <ligand>
        <name>pyridoxal 5'-phosphate</name>
        <dbReference type="ChEBI" id="CHEBI:597326"/>
    </ligand>
</feature>
<keyword evidence="3 11" id="KW-0032">Aminotransferase</keyword>
<dbReference type="NCBIfam" id="NF003764">
    <property type="entry name" value="PRK05355.1"/>
    <property type="match status" value="1"/>
</dbReference>
<evidence type="ECO:0000256" key="5">
    <source>
        <dbReference type="ARBA" id="ARBA00022679"/>
    </source>
</evidence>
<evidence type="ECO:0000256" key="3">
    <source>
        <dbReference type="ARBA" id="ARBA00022576"/>
    </source>
</evidence>
<dbReference type="PROSITE" id="PS00595">
    <property type="entry name" value="AA_TRANSFER_CLASS_5"/>
    <property type="match status" value="1"/>
</dbReference>
<comment type="function">
    <text evidence="11">Catalyzes the reversible conversion of 3-phosphohydroxypyruvate to phosphoserine and of 3-hydroxy-2-oxo-4-phosphonooxybutanoate to phosphohydroxythreonine.</text>
</comment>
<organism evidence="14 15">
    <name type="scientific">Luteimonas notoginsengisoli</name>
    <dbReference type="NCBI Taxonomy" id="1578200"/>
    <lineage>
        <taxon>Bacteria</taxon>
        <taxon>Pseudomonadati</taxon>
        <taxon>Pseudomonadota</taxon>
        <taxon>Gammaproteobacteria</taxon>
        <taxon>Lysobacterales</taxon>
        <taxon>Lysobacteraceae</taxon>
        <taxon>Luteimonas</taxon>
    </lineage>
</organism>
<keyword evidence="8 11" id="KW-0718">Serine biosynthesis</keyword>
<comment type="subcellular location">
    <subcellularLocation>
        <location evidence="11">Cytoplasm</location>
    </subcellularLocation>
</comment>
<dbReference type="EC" id="2.6.1.52" evidence="11"/>
<comment type="pathway">
    <text evidence="1 11 12">Amino-acid biosynthesis; L-serine biosynthesis; L-serine from 3-phospho-D-glycerate: step 2/3.</text>
</comment>
<comment type="cofactor">
    <cofactor evidence="11">
        <name>pyridoxal 5'-phosphate</name>
        <dbReference type="ChEBI" id="CHEBI:597326"/>
    </cofactor>
    <text evidence="11">Binds 1 pyridoxal phosphate per subunit.</text>
</comment>
<dbReference type="InterPro" id="IPR015424">
    <property type="entry name" value="PyrdxlP-dep_Trfase"/>
</dbReference>
<dbReference type="PANTHER" id="PTHR43247">
    <property type="entry name" value="PHOSPHOSERINE AMINOTRANSFERASE"/>
    <property type="match status" value="1"/>
</dbReference>
<keyword evidence="6 11" id="KW-0663">Pyridoxal phosphate</keyword>
<evidence type="ECO:0000313" key="15">
    <source>
        <dbReference type="Proteomes" id="UP001595724"/>
    </source>
</evidence>
<evidence type="ECO:0000256" key="4">
    <source>
        <dbReference type="ARBA" id="ARBA00022605"/>
    </source>
</evidence>
<comment type="subunit">
    <text evidence="11">Homodimer.</text>
</comment>
<comment type="catalytic activity">
    <reaction evidence="9 11">
        <text>4-(phosphooxy)-L-threonine + 2-oxoglutarate = (R)-3-hydroxy-2-oxo-4-phosphooxybutanoate + L-glutamate</text>
        <dbReference type="Rhea" id="RHEA:16573"/>
        <dbReference type="ChEBI" id="CHEBI:16810"/>
        <dbReference type="ChEBI" id="CHEBI:29985"/>
        <dbReference type="ChEBI" id="CHEBI:58452"/>
        <dbReference type="ChEBI" id="CHEBI:58538"/>
        <dbReference type="EC" id="2.6.1.52"/>
    </reaction>
</comment>
<keyword evidence="7 11" id="KW-0664">Pyridoxine biosynthesis</keyword>